<keyword evidence="2" id="KW-1185">Reference proteome</keyword>
<proteinExistence type="predicted"/>
<protein>
    <submittedName>
        <fullName evidence="1">Uncharacterized protein</fullName>
    </submittedName>
</protein>
<evidence type="ECO:0000313" key="1">
    <source>
        <dbReference type="EMBL" id="KAH7663417.1"/>
    </source>
</evidence>
<organism evidence="1 2">
    <name type="scientific">Dioscorea alata</name>
    <name type="common">Purple yam</name>
    <dbReference type="NCBI Taxonomy" id="55571"/>
    <lineage>
        <taxon>Eukaryota</taxon>
        <taxon>Viridiplantae</taxon>
        <taxon>Streptophyta</taxon>
        <taxon>Embryophyta</taxon>
        <taxon>Tracheophyta</taxon>
        <taxon>Spermatophyta</taxon>
        <taxon>Magnoliopsida</taxon>
        <taxon>Liliopsida</taxon>
        <taxon>Dioscoreales</taxon>
        <taxon>Dioscoreaceae</taxon>
        <taxon>Dioscorea</taxon>
    </lineage>
</organism>
<evidence type="ECO:0000313" key="2">
    <source>
        <dbReference type="Proteomes" id="UP000827976"/>
    </source>
</evidence>
<accession>A0ACB7URZ8</accession>
<reference evidence="2" key="1">
    <citation type="journal article" date="2022" name="Nat. Commun.">
        <title>Chromosome evolution and the genetic basis of agronomically important traits in greater yam.</title>
        <authorList>
            <person name="Bredeson J.V."/>
            <person name="Lyons J.B."/>
            <person name="Oniyinde I.O."/>
            <person name="Okereke N.R."/>
            <person name="Kolade O."/>
            <person name="Nnabue I."/>
            <person name="Nwadili C.O."/>
            <person name="Hribova E."/>
            <person name="Parker M."/>
            <person name="Nwogha J."/>
            <person name="Shu S."/>
            <person name="Carlson J."/>
            <person name="Kariba R."/>
            <person name="Muthemba S."/>
            <person name="Knop K."/>
            <person name="Barton G.J."/>
            <person name="Sherwood A.V."/>
            <person name="Lopez-Montes A."/>
            <person name="Asiedu R."/>
            <person name="Jamnadass R."/>
            <person name="Muchugi A."/>
            <person name="Goodstein D."/>
            <person name="Egesi C.N."/>
            <person name="Featherston J."/>
            <person name="Asfaw A."/>
            <person name="Simpson G.G."/>
            <person name="Dolezel J."/>
            <person name="Hendre P.S."/>
            <person name="Van Deynze A."/>
            <person name="Kumar P.L."/>
            <person name="Obidiegwu J.E."/>
            <person name="Bhattacharjee R."/>
            <person name="Rokhsar D.S."/>
        </authorList>
    </citation>
    <scope>NUCLEOTIDE SEQUENCE [LARGE SCALE GENOMIC DNA]</scope>
    <source>
        <strain evidence="2">cv. TDa95/00328</strain>
    </source>
</reference>
<name>A0ACB7URZ8_DIOAL</name>
<dbReference type="Proteomes" id="UP000827976">
    <property type="component" value="Chromosome 14"/>
</dbReference>
<dbReference type="EMBL" id="CM037024">
    <property type="protein sequence ID" value="KAH7663417.1"/>
    <property type="molecule type" value="Genomic_DNA"/>
</dbReference>
<gene>
    <name evidence="1" type="ORF">IHE45_14G053700</name>
</gene>
<sequence>MKNVAKCDTWCELQNPVNHRVFERKLRPRPPGRGHACLGVTRTSRSGARTRARTRRLAPRRAAGRRPAPALPRCGAGRDERWTGDAPSSRGRRAPSVRGVGTLRATDGLQGPTREAGGDDLPPPAALAPRPQVRRGHPLSLSISISGGKETYEDSTSNGERTGKSPA</sequence>
<comment type="caution">
    <text evidence="1">The sequence shown here is derived from an EMBL/GenBank/DDBJ whole genome shotgun (WGS) entry which is preliminary data.</text>
</comment>